<keyword evidence="1" id="KW-0238">DNA-binding</keyword>
<evidence type="ECO:0000313" key="3">
    <source>
        <dbReference type="EMBL" id="MBC3810087.1"/>
    </source>
</evidence>
<dbReference type="PROSITE" id="PS50943">
    <property type="entry name" value="HTH_CROC1"/>
    <property type="match status" value="1"/>
</dbReference>
<accession>A0ABR6XBG3</accession>
<sequence>MANPIHDPNSQVFRQMLVEARTSRGLLQADLADKLQRTQSFVSKYERGERRLDFPEFITIADALGVDVTAFIEEYRTRIVRTHPMI</sequence>
<dbReference type="PANTHER" id="PTHR46797:SF1">
    <property type="entry name" value="METHYLPHOSPHONATE SYNTHASE"/>
    <property type="match status" value="1"/>
</dbReference>
<comment type="caution">
    <text evidence="3">The sequence shown here is derived from an EMBL/GenBank/DDBJ whole genome shotgun (WGS) entry which is preliminary data.</text>
</comment>
<name>A0ABR6XBG3_9BURK</name>
<dbReference type="SMART" id="SM00530">
    <property type="entry name" value="HTH_XRE"/>
    <property type="match status" value="1"/>
</dbReference>
<dbReference type="SUPFAM" id="SSF47413">
    <property type="entry name" value="lambda repressor-like DNA-binding domains"/>
    <property type="match status" value="1"/>
</dbReference>
<dbReference type="EMBL" id="JACOFT010000001">
    <property type="protein sequence ID" value="MBC3810087.1"/>
    <property type="molecule type" value="Genomic_DNA"/>
</dbReference>
<dbReference type="CDD" id="cd00093">
    <property type="entry name" value="HTH_XRE"/>
    <property type="match status" value="1"/>
</dbReference>
<gene>
    <name evidence="3" type="ORF">H8K26_01420</name>
</gene>
<evidence type="ECO:0000256" key="1">
    <source>
        <dbReference type="ARBA" id="ARBA00023125"/>
    </source>
</evidence>
<feature type="domain" description="HTH cro/C1-type" evidence="2">
    <location>
        <begin position="17"/>
        <end position="71"/>
    </location>
</feature>
<evidence type="ECO:0000313" key="4">
    <source>
        <dbReference type="Proteomes" id="UP000637632"/>
    </source>
</evidence>
<dbReference type="InterPro" id="IPR010982">
    <property type="entry name" value="Lambda_DNA-bd_dom_sf"/>
</dbReference>
<keyword evidence="4" id="KW-1185">Reference proteome</keyword>
<dbReference type="RefSeq" id="WP_190476831.1">
    <property type="nucleotide sequence ID" value="NZ_JBHTLG010000001.1"/>
</dbReference>
<proteinExistence type="predicted"/>
<evidence type="ECO:0000259" key="2">
    <source>
        <dbReference type="PROSITE" id="PS50943"/>
    </source>
</evidence>
<dbReference type="Pfam" id="PF01381">
    <property type="entry name" value="HTH_3"/>
    <property type="match status" value="1"/>
</dbReference>
<dbReference type="InterPro" id="IPR050807">
    <property type="entry name" value="TransReg_Diox_bact_type"/>
</dbReference>
<dbReference type="Gene3D" id="1.10.260.40">
    <property type="entry name" value="lambda repressor-like DNA-binding domains"/>
    <property type="match status" value="1"/>
</dbReference>
<reference evidence="3 4" key="1">
    <citation type="submission" date="2020-08" db="EMBL/GenBank/DDBJ databases">
        <title>Novel species isolated from subtropical streams in China.</title>
        <authorList>
            <person name="Lu H."/>
        </authorList>
    </citation>
    <scope>NUCLEOTIDE SEQUENCE [LARGE SCALE GENOMIC DNA]</scope>
    <source>
        <strain evidence="3 4">CCTCC AB 2015119</strain>
    </source>
</reference>
<dbReference type="InterPro" id="IPR001387">
    <property type="entry name" value="Cro/C1-type_HTH"/>
</dbReference>
<dbReference type="PANTHER" id="PTHR46797">
    <property type="entry name" value="HTH-TYPE TRANSCRIPTIONAL REGULATOR"/>
    <property type="match status" value="1"/>
</dbReference>
<organism evidence="3 4">
    <name type="scientific">Undibacterium aquatile</name>
    <dbReference type="NCBI Taxonomy" id="1537398"/>
    <lineage>
        <taxon>Bacteria</taxon>
        <taxon>Pseudomonadati</taxon>
        <taxon>Pseudomonadota</taxon>
        <taxon>Betaproteobacteria</taxon>
        <taxon>Burkholderiales</taxon>
        <taxon>Oxalobacteraceae</taxon>
        <taxon>Undibacterium</taxon>
    </lineage>
</organism>
<protein>
    <submittedName>
        <fullName evidence="3">Helix-turn-helix transcriptional regulator</fullName>
    </submittedName>
</protein>
<dbReference type="Proteomes" id="UP000637632">
    <property type="component" value="Unassembled WGS sequence"/>
</dbReference>